<keyword evidence="3" id="KW-1185">Reference proteome</keyword>
<keyword evidence="1" id="KW-0472">Membrane</keyword>
<dbReference type="EMBL" id="VSRR010008582">
    <property type="protein sequence ID" value="MPC48967.1"/>
    <property type="molecule type" value="Genomic_DNA"/>
</dbReference>
<keyword evidence="1" id="KW-1133">Transmembrane helix</keyword>
<feature type="transmembrane region" description="Helical" evidence="1">
    <location>
        <begin position="137"/>
        <end position="156"/>
    </location>
</feature>
<dbReference type="Proteomes" id="UP000324222">
    <property type="component" value="Unassembled WGS sequence"/>
</dbReference>
<sequence>MGVGGSSSGSITLSLHKLWVINEAVLVLVVLIKYRINHVHQLNVGEQLLLRLWVASFSFMVGRVMPMEERFDEFLAIQLVVVICIMHLEVMELQLLVRHASSVNGHLQMVLDVVTLTTQVRVVQYTLVVASSSMSSMWLHLWLLLYLLWLLERMKIISHSIMKSMMWYSCVLDYFAPKMWPPCCATWPRWGCCCCCWYWLVGTPGATLCCVDAREARNSHGNVSFNNMLTAGGCETVRQVAARDC</sequence>
<dbReference type="AlphaFoldDB" id="A0A5B7FU88"/>
<keyword evidence="1" id="KW-0812">Transmembrane</keyword>
<reference evidence="2 3" key="1">
    <citation type="submission" date="2019-05" db="EMBL/GenBank/DDBJ databases">
        <title>Another draft genome of Portunus trituberculatus and its Hox gene families provides insights of decapod evolution.</title>
        <authorList>
            <person name="Jeong J.-H."/>
            <person name="Song I."/>
            <person name="Kim S."/>
            <person name="Choi T."/>
            <person name="Kim D."/>
            <person name="Ryu S."/>
            <person name="Kim W."/>
        </authorList>
    </citation>
    <scope>NUCLEOTIDE SEQUENCE [LARGE SCALE GENOMIC DNA]</scope>
    <source>
        <tissue evidence="2">Muscle</tissue>
    </source>
</reference>
<evidence type="ECO:0000256" key="1">
    <source>
        <dbReference type="SAM" id="Phobius"/>
    </source>
</evidence>
<evidence type="ECO:0000313" key="2">
    <source>
        <dbReference type="EMBL" id="MPC48967.1"/>
    </source>
</evidence>
<accession>A0A5B7FU88</accession>
<name>A0A5B7FU88_PORTR</name>
<feature type="transmembrane region" description="Helical" evidence="1">
    <location>
        <begin position="18"/>
        <end position="36"/>
    </location>
</feature>
<evidence type="ECO:0000313" key="3">
    <source>
        <dbReference type="Proteomes" id="UP000324222"/>
    </source>
</evidence>
<gene>
    <name evidence="2" type="ORF">E2C01_042753</name>
</gene>
<comment type="caution">
    <text evidence="2">The sequence shown here is derived from an EMBL/GenBank/DDBJ whole genome shotgun (WGS) entry which is preliminary data.</text>
</comment>
<organism evidence="2 3">
    <name type="scientific">Portunus trituberculatus</name>
    <name type="common">Swimming crab</name>
    <name type="synonym">Neptunus trituberculatus</name>
    <dbReference type="NCBI Taxonomy" id="210409"/>
    <lineage>
        <taxon>Eukaryota</taxon>
        <taxon>Metazoa</taxon>
        <taxon>Ecdysozoa</taxon>
        <taxon>Arthropoda</taxon>
        <taxon>Crustacea</taxon>
        <taxon>Multicrustacea</taxon>
        <taxon>Malacostraca</taxon>
        <taxon>Eumalacostraca</taxon>
        <taxon>Eucarida</taxon>
        <taxon>Decapoda</taxon>
        <taxon>Pleocyemata</taxon>
        <taxon>Brachyura</taxon>
        <taxon>Eubrachyura</taxon>
        <taxon>Portunoidea</taxon>
        <taxon>Portunidae</taxon>
        <taxon>Portuninae</taxon>
        <taxon>Portunus</taxon>
    </lineage>
</organism>
<protein>
    <submittedName>
        <fullName evidence="2">Uncharacterized protein</fullName>
    </submittedName>
</protein>
<proteinExistence type="predicted"/>